<accession>A0ABR9RA71</accession>
<dbReference type="Proteomes" id="UP000806211">
    <property type="component" value="Unassembled WGS sequence"/>
</dbReference>
<gene>
    <name evidence="1" type="ORF">INF37_04640</name>
</gene>
<reference evidence="1 2" key="1">
    <citation type="submission" date="2020-10" db="EMBL/GenBank/DDBJ databases">
        <title>ChiBAC.</title>
        <authorList>
            <person name="Zenner C."/>
            <person name="Hitch T.C.A."/>
            <person name="Clavel T."/>
        </authorList>
    </citation>
    <scope>NUCLEOTIDE SEQUENCE [LARGE SCALE GENOMIC DNA]</scope>
    <source>
        <strain evidence="1 2">DSM 107456</strain>
    </source>
</reference>
<proteinExistence type="predicted"/>
<dbReference type="InterPro" id="IPR010064">
    <property type="entry name" value="HK97-gp10_tail"/>
</dbReference>
<keyword evidence="2" id="KW-1185">Reference proteome</keyword>
<protein>
    <submittedName>
        <fullName evidence="1">HK97 gp10 family phage protein</fullName>
    </submittedName>
</protein>
<sequence>MSIPNGIVKIKKDGVEFTSNVDRVNYTLRELTRAALRDVGRFICNRARKQIKRRTGRVAKNTQYWVRKKDGDLQVGFKPGGFYGGFQELGTEKQPKIGALYNTVKDNIKTIRDIEGAYLSAIEDEQHALSLIDEGEYQGE</sequence>
<dbReference type="Pfam" id="PF04883">
    <property type="entry name" value="HK97-gp10_like"/>
    <property type="match status" value="1"/>
</dbReference>
<evidence type="ECO:0000313" key="2">
    <source>
        <dbReference type="Proteomes" id="UP000806211"/>
    </source>
</evidence>
<name>A0ABR9RA71_9FIRM</name>
<dbReference type="EMBL" id="JADCKF010000003">
    <property type="protein sequence ID" value="MBE5055285.1"/>
    <property type="molecule type" value="Genomic_DNA"/>
</dbReference>
<evidence type="ECO:0000313" key="1">
    <source>
        <dbReference type="EMBL" id="MBE5055285.1"/>
    </source>
</evidence>
<organism evidence="1 2">
    <name type="scientific">Pseudoflavonifractor gallinarum</name>
    <dbReference type="NCBI Taxonomy" id="2779352"/>
    <lineage>
        <taxon>Bacteria</taxon>
        <taxon>Bacillati</taxon>
        <taxon>Bacillota</taxon>
        <taxon>Clostridia</taxon>
        <taxon>Eubacteriales</taxon>
        <taxon>Oscillospiraceae</taxon>
        <taxon>Pseudoflavonifractor</taxon>
    </lineage>
</organism>
<dbReference type="NCBIfam" id="TIGR01725">
    <property type="entry name" value="phge_HK97_gp10"/>
    <property type="match status" value="1"/>
</dbReference>
<comment type="caution">
    <text evidence="1">The sequence shown here is derived from an EMBL/GenBank/DDBJ whole genome shotgun (WGS) entry which is preliminary data.</text>
</comment>